<evidence type="ECO:0000313" key="1">
    <source>
        <dbReference type="EMBL" id="GJT21919.1"/>
    </source>
</evidence>
<accession>A0ABQ5C5V0</accession>
<dbReference type="EMBL" id="BQNB010013927">
    <property type="protein sequence ID" value="GJT21919.1"/>
    <property type="molecule type" value="Genomic_DNA"/>
</dbReference>
<dbReference type="PANTHER" id="PTHR33067:SF9">
    <property type="entry name" value="RNA-DIRECTED DNA POLYMERASE"/>
    <property type="match status" value="1"/>
</dbReference>
<keyword evidence="2" id="KW-1185">Reference proteome</keyword>
<dbReference type="Proteomes" id="UP001151760">
    <property type="component" value="Unassembled WGS sequence"/>
</dbReference>
<name>A0ABQ5C5V0_9ASTR</name>
<evidence type="ECO:0000313" key="2">
    <source>
        <dbReference type="Proteomes" id="UP001151760"/>
    </source>
</evidence>
<reference evidence="1" key="2">
    <citation type="submission" date="2022-01" db="EMBL/GenBank/DDBJ databases">
        <authorList>
            <person name="Yamashiro T."/>
            <person name="Shiraishi A."/>
            <person name="Satake H."/>
            <person name="Nakayama K."/>
        </authorList>
    </citation>
    <scope>NUCLEOTIDE SEQUENCE</scope>
</reference>
<protein>
    <submittedName>
        <fullName evidence="1">MAK10-like protein</fullName>
    </submittedName>
</protein>
<dbReference type="Gene3D" id="2.40.70.10">
    <property type="entry name" value="Acid Proteases"/>
    <property type="match status" value="1"/>
</dbReference>
<proteinExistence type="predicted"/>
<sequence>MWCLCDLTPSDWCKMNVHSMDFLKLVDSLDHRSISTWKDLTTRFLAQFFPLERTTKLRNDILMREIDYADSGKLRDKSAKESWELIEDLDLYDNKSWNDPRDFAKLVKVISSPQDVSSTSDHRLIELENQVQRLMEAHLAPKPSVQVNKIASSCKIFGGPHDTQYFMENPEQAFVDYSSLRTDEVGDARLSNFKADFKQQQSEMTNKIDTFLKAINDRMTGALPSDTVKNPKLNINPTSLVLSARSYPMKDPQSSSHPFNSVKAIKTCFKSTNTFQKDQQQVKTLTVNEIETPKSKEPKKALEDEFKDLHLNLSVLEFLAHAHMNNVILDKYVESLELLEETKNVLGLTDGTKSYPIGIVRNIEVYVGKLKILEDVYVIDIEKDPTCPLIIGRGFLATASAVIDCKKAKIALGK</sequence>
<dbReference type="PANTHER" id="PTHR33067">
    <property type="entry name" value="RNA-DIRECTED DNA POLYMERASE-RELATED"/>
    <property type="match status" value="1"/>
</dbReference>
<dbReference type="InterPro" id="IPR021109">
    <property type="entry name" value="Peptidase_aspartic_dom_sf"/>
</dbReference>
<comment type="caution">
    <text evidence="1">The sequence shown here is derived from an EMBL/GenBank/DDBJ whole genome shotgun (WGS) entry which is preliminary data.</text>
</comment>
<reference evidence="1" key="1">
    <citation type="journal article" date="2022" name="Int. J. Mol. Sci.">
        <title>Draft Genome of Tanacetum Coccineum: Genomic Comparison of Closely Related Tanacetum-Family Plants.</title>
        <authorList>
            <person name="Yamashiro T."/>
            <person name="Shiraishi A."/>
            <person name="Nakayama K."/>
            <person name="Satake H."/>
        </authorList>
    </citation>
    <scope>NUCLEOTIDE SEQUENCE</scope>
</reference>
<organism evidence="1 2">
    <name type="scientific">Tanacetum coccineum</name>
    <dbReference type="NCBI Taxonomy" id="301880"/>
    <lineage>
        <taxon>Eukaryota</taxon>
        <taxon>Viridiplantae</taxon>
        <taxon>Streptophyta</taxon>
        <taxon>Embryophyta</taxon>
        <taxon>Tracheophyta</taxon>
        <taxon>Spermatophyta</taxon>
        <taxon>Magnoliopsida</taxon>
        <taxon>eudicotyledons</taxon>
        <taxon>Gunneridae</taxon>
        <taxon>Pentapetalae</taxon>
        <taxon>asterids</taxon>
        <taxon>campanulids</taxon>
        <taxon>Asterales</taxon>
        <taxon>Asteraceae</taxon>
        <taxon>Asteroideae</taxon>
        <taxon>Anthemideae</taxon>
        <taxon>Anthemidinae</taxon>
        <taxon>Tanacetum</taxon>
    </lineage>
</organism>
<gene>
    <name evidence="1" type="ORF">Tco_0891856</name>
</gene>